<evidence type="ECO:0000313" key="2">
    <source>
        <dbReference type="EMBL" id="HIS93844.1"/>
    </source>
</evidence>
<dbReference type="InterPro" id="IPR019235">
    <property type="entry name" value="DUF2178_TM"/>
</dbReference>
<name>A0A9D1G2E5_9FIRM</name>
<feature type="transmembrane region" description="Helical" evidence="1">
    <location>
        <begin position="6"/>
        <end position="24"/>
    </location>
</feature>
<gene>
    <name evidence="2" type="ORF">IAA84_12585</name>
</gene>
<feature type="transmembrane region" description="Helical" evidence="1">
    <location>
        <begin position="45"/>
        <end position="64"/>
    </location>
</feature>
<reference evidence="2" key="2">
    <citation type="journal article" date="2021" name="PeerJ">
        <title>Extensive microbial diversity within the chicken gut microbiome revealed by metagenomics and culture.</title>
        <authorList>
            <person name="Gilroy R."/>
            <person name="Ravi A."/>
            <person name="Getino M."/>
            <person name="Pursley I."/>
            <person name="Horton D.L."/>
            <person name="Alikhan N.F."/>
            <person name="Baker D."/>
            <person name="Gharbi K."/>
            <person name="Hall N."/>
            <person name="Watson M."/>
            <person name="Adriaenssens E.M."/>
            <person name="Foster-Nyarko E."/>
            <person name="Jarju S."/>
            <person name="Secka A."/>
            <person name="Antonio M."/>
            <person name="Oren A."/>
            <person name="Chaudhuri R.R."/>
            <person name="La Ragione R."/>
            <person name="Hildebrand F."/>
            <person name="Pallen M.J."/>
        </authorList>
    </citation>
    <scope>NUCLEOTIDE SEQUENCE</scope>
    <source>
        <strain evidence="2">13766</strain>
    </source>
</reference>
<accession>A0A9D1G2E5</accession>
<evidence type="ECO:0000313" key="3">
    <source>
        <dbReference type="Proteomes" id="UP000824140"/>
    </source>
</evidence>
<dbReference type="Pfam" id="PF09946">
    <property type="entry name" value="DUF2178"/>
    <property type="match status" value="1"/>
</dbReference>
<keyword evidence="1" id="KW-0812">Transmembrane</keyword>
<comment type="caution">
    <text evidence="2">The sequence shown here is derived from an EMBL/GenBank/DDBJ whole genome shotgun (WGS) entry which is preliminary data.</text>
</comment>
<sequence>MNILGLIPLAIFAMCCALIVWVLAQLARQGDERRRMIVGKACANTFLVMVVYLIACVVVDMVGPARGMNAFLMLCVLCLVFLAQLLHYKRKFGG</sequence>
<reference evidence="2" key="1">
    <citation type="submission" date="2020-10" db="EMBL/GenBank/DDBJ databases">
        <authorList>
            <person name="Gilroy R."/>
        </authorList>
    </citation>
    <scope>NUCLEOTIDE SEQUENCE</scope>
    <source>
        <strain evidence="2">13766</strain>
    </source>
</reference>
<keyword evidence="1" id="KW-0472">Membrane</keyword>
<evidence type="ECO:0008006" key="4">
    <source>
        <dbReference type="Google" id="ProtNLM"/>
    </source>
</evidence>
<proteinExistence type="predicted"/>
<organism evidence="2 3">
    <name type="scientific">Candidatus Alectryocaccomicrobium excrementavium</name>
    <dbReference type="NCBI Taxonomy" id="2840668"/>
    <lineage>
        <taxon>Bacteria</taxon>
        <taxon>Bacillati</taxon>
        <taxon>Bacillota</taxon>
        <taxon>Clostridia</taxon>
        <taxon>Candidatus Alectryocaccomicrobium</taxon>
    </lineage>
</organism>
<evidence type="ECO:0000256" key="1">
    <source>
        <dbReference type="SAM" id="Phobius"/>
    </source>
</evidence>
<feature type="transmembrane region" description="Helical" evidence="1">
    <location>
        <begin position="70"/>
        <end position="88"/>
    </location>
</feature>
<protein>
    <recommendedName>
        <fullName evidence="4">DUF2178 domain-containing protein</fullName>
    </recommendedName>
</protein>
<dbReference type="EMBL" id="DVJN01000239">
    <property type="protein sequence ID" value="HIS93844.1"/>
    <property type="molecule type" value="Genomic_DNA"/>
</dbReference>
<keyword evidence="1" id="KW-1133">Transmembrane helix</keyword>
<dbReference type="AlphaFoldDB" id="A0A9D1G2E5"/>
<dbReference type="Proteomes" id="UP000824140">
    <property type="component" value="Unassembled WGS sequence"/>
</dbReference>